<gene>
    <name evidence="2" type="ORF">I6I07_02550</name>
</gene>
<reference evidence="2 3" key="1">
    <citation type="submission" date="2020-12" db="EMBL/GenBank/DDBJ databases">
        <title>FDA dAtabase for Regulatory Grade micrObial Sequences (FDA-ARGOS): Supporting development and validation of Infectious Disease Dx tests.</title>
        <authorList>
            <person name="Sproer C."/>
            <person name="Gronow S."/>
            <person name="Severitt S."/>
            <person name="Schroder I."/>
            <person name="Tallon L."/>
            <person name="Sadzewicz L."/>
            <person name="Zhao X."/>
            <person name="Boylan J."/>
            <person name="Ott S."/>
            <person name="Bowen H."/>
            <person name="Vavikolanu K."/>
            <person name="Mehta A."/>
            <person name="Aluvathingal J."/>
            <person name="Nadendla S."/>
            <person name="Lowell S."/>
            <person name="Myers T."/>
            <person name="Yan Y."/>
            <person name="Sichtig H."/>
        </authorList>
    </citation>
    <scope>NUCLEOTIDE SEQUENCE [LARGE SCALE GENOMIC DNA]</scope>
    <source>
        <strain evidence="2 3">FDAARGOS_1050</strain>
    </source>
</reference>
<accession>A0A7T4B4F1</accession>
<name>A0A7T4B4F1_9BURK</name>
<evidence type="ECO:0008006" key="4">
    <source>
        <dbReference type="Google" id="ProtNLM"/>
    </source>
</evidence>
<evidence type="ECO:0000313" key="3">
    <source>
        <dbReference type="Proteomes" id="UP000595231"/>
    </source>
</evidence>
<keyword evidence="1" id="KW-1133">Transmembrane helix</keyword>
<protein>
    <recommendedName>
        <fullName evidence="4">MotA/TolQ/ExbB proton channel domain-containing protein</fullName>
    </recommendedName>
</protein>
<dbReference type="Proteomes" id="UP000595231">
    <property type="component" value="Chromosome"/>
</dbReference>
<sequence>MMRSRSIRWQVAKVLSPLICALVASAIWPDLIKLALGSGHAITFVILTGIAVGTILIVYQSLRVNKRWDALRQFVAAVEGQGRDWRTLPYVQTTLGKVLLRQEMLALGQEALEKDVQDLRVRVYQAQILPDFLVGLMVALGLVGTFIGLIYTLGDVGGMLAELNTSAVDGSQVEQVFGRLVAQLQSPLTAMGTAFAASLFGLVGSILLGLMMVLLRGQVEDYIRAVRKFMLECLDVRNHRLSIMPGDVVNEQMLSRQVHHLGELVERLAQRQAESLQSHEVLQRQLAQAREHEERVQAQIETRFEQIGDWQDAAIAQVNTAKARATSLEEMLTVLIERGGTVVTAVRALADASAEESAELRRATGVLADLGEAQKAQGLVLEQCAQGLTQGLEQAPRVLETLQAWNQAVGAHQDARLQAFDAQLQVIRALLERAPVGSA</sequence>
<evidence type="ECO:0000313" key="2">
    <source>
        <dbReference type="EMBL" id="QQB35531.1"/>
    </source>
</evidence>
<dbReference type="AlphaFoldDB" id="A0A7T4B4F1"/>
<dbReference type="RefSeq" id="WP_198485586.1">
    <property type="nucleotide sequence ID" value="NZ_CP065997.1"/>
</dbReference>
<evidence type="ECO:0000256" key="1">
    <source>
        <dbReference type="SAM" id="Phobius"/>
    </source>
</evidence>
<keyword evidence="1" id="KW-0812">Transmembrane</keyword>
<feature type="transmembrane region" description="Helical" evidence="1">
    <location>
        <begin position="42"/>
        <end position="62"/>
    </location>
</feature>
<feature type="transmembrane region" description="Helical" evidence="1">
    <location>
        <begin position="194"/>
        <end position="215"/>
    </location>
</feature>
<feature type="transmembrane region" description="Helical" evidence="1">
    <location>
        <begin position="132"/>
        <end position="153"/>
    </location>
</feature>
<dbReference type="EMBL" id="CP065997">
    <property type="protein sequence ID" value="QQB35531.1"/>
    <property type="molecule type" value="Genomic_DNA"/>
</dbReference>
<proteinExistence type="predicted"/>
<organism evidence="2 3">
    <name type="scientific">Achromobacter deleyi</name>
    <dbReference type="NCBI Taxonomy" id="1353891"/>
    <lineage>
        <taxon>Bacteria</taxon>
        <taxon>Pseudomonadati</taxon>
        <taxon>Pseudomonadota</taxon>
        <taxon>Betaproteobacteria</taxon>
        <taxon>Burkholderiales</taxon>
        <taxon>Alcaligenaceae</taxon>
        <taxon>Achromobacter</taxon>
    </lineage>
</organism>
<keyword evidence="1" id="KW-0472">Membrane</keyword>